<proteinExistence type="predicted"/>
<name>A0A8S5U380_9CAUD</name>
<dbReference type="InterPro" id="IPR048813">
    <property type="entry name" value="GP7-like"/>
</dbReference>
<sequence length="332" mass="35496">MALTLEEAKVGMADKVDQNVIDEFRRASLLLDMLIFDDTVSPGTGGSTLTYGYVRLKTPSTVAVRSINTEYAPNEAKREEATAKVIILGGSFEVDRVIAETGGAIDEIDFQIKEKTKAGANYFHNLVINGSSAASGSGYITGTFDGLKKLLSGSDTEYTSEADISTSALLDSNYNAYLDELDGFISKLAEKPDILLMNNELLTKTRAAARRAGFYERSTDGFGRTVEKYNGIPMMDVGQYYNGTKSADVIETTTPSTTAYGTTDLYAVKLGLNAFHGISVDGGKMVHTYLPDLNAPGAVKKGEVEMLAGAVLKNSKMAGVLKGIKVKPKAAA</sequence>
<accession>A0A8S5U380</accession>
<protein>
    <submittedName>
        <fullName evidence="1">Major capsid protein</fullName>
    </submittedName>
</protein>
<dbReference type="NCBIfam" id="NF045672">
    <property type="entry name" value="MCP_gp7_epsi_15"/>
    <property type="match status" value="1"/>
</dbReference>
<reference evidence="1" key="1">
    <citation type="journal article" date="2021" name="Proc. Natl. Acad. Sci. U.S.A.">
        <title>A Catalog of Tens of Thousands of Viruses from Human Metagenomes Reveals Hidden Associations with Chronic Diseases.</title>
        <authorList>
            <person name="Tisza M.J."/>
            <person name="Buck C.B."/>
        </authorList>
    </citation>
    <scope>NUCLEOTIDE SEQUENCE</scope>
    <source>
        <strain evidence="1">Ctoyo6</strain>
    </source>
</reference>
<dbReference type="EMBL" id="BK015998">
    <property type="protein sequence ID" value="DAF88862.1"/>
    <property type="molecule type" value="Genomic_DNA"/>
</dbReference>
<evidence type="ECO:0000313" key="1">
    <source>
        <dbReference type="EMBL" id="DAF88862.1"/>
    </source>
</evidence>
<organism evidence="1">
    <name type="scientific">Siphoviridae sp. ctoyo6</name>
    <dbReference type="NCBI Taxonomy" id="2825674"/>
    <lineage>
        <taxon>Viruses</taxon>
        <taxon>Duplodnaviria</taxon>
        <taxon>Heunggongvirae</taxon>
        <taxon>Uroviricota</taxon>
        <taxon>Caudoviricetes</taxon>
    </lineage>
</organism>